<dbReference type="EMBL" id="RBNJ01013685">
    <property type="protein sequence ID" value="RUS25190.1"/>
    <property type="molecule type" value="Genomic_DNA"/>
</dbReference>
<name>A0A433Q603_9FUNG</name>
<evidence type="ECO:0000313" key="1">
    <source>
        <dbReference type="EMBL" id="RUS25190.1"/>
    </source>
</evidence>
<keyword evidence="2" id="KW-1185">Reference proteome</keyword>
<organism evidence="1 2">
    <name type="scientific">Jimgerdemannia flammicorona</name>
    <dbReference type="NCBI Taxonomy" id="994334"/>
    <lineage>
        <taxon>Eukaryota</taxon>
        <taxon>Fungi</taxon>
        <taxon>Fungi incertae sedis</taxon>
        <taxon>Mucoromycota</taxon>
        <taxon>Mucoromycotina</taxon>
        <taxon>Endogonomycetes</taxon>
        <taxon>Endogonales</taxon>
        <taxon>Endogonaceae</taxon>
        <taxon>Jimgerdemannia</taxon>
    </lineage>
</organism>
<reference evidence="1 2" key="1">
    <citation type="journal article" date="2018" name="New Phytol.">
        <title>Phylogenomics of Endogonaceae and evolution of mycorrhizas within Mucoromycota.</title>
        <authorList>
            <person name="Chang Y."/>
            <person name="Desiro A."/>
            <person name="Na H."/>
            <person name="Sandor L."/>
            <person name="Lipzen A."/>
            <person name="Clum A."/>
            <person name="Barry K."/>
            <person name="Grigoriev I.V."/>
            <person name="Martin F.M."/>
            <person name="Stajich J.E."/>
            <person name="Smith M.E."/>
            <person name="Bonito G."/>
            <person name="Spatafora J.W."/>
        </authorList>
    </citation>
    <scope>NUCLEOTIDE SEQUENCE [LARGE SCALE GENOMIC DNA]</scope>
    <source>
        <strain evidence="1 2">AD002</strain>
    </source>
</reference>
<comment type="caution">
    <text evidence="1">The sequence shown here is derived from an EMBL/GenBank/DDBJ whole genome shotgun (WGS) entry which is preliminary data.</text>
</comment>
<dbReference type="Proteomes" id="UP000274822">
    <property type="component" value="Unassembled WGS sequence"/>
</dbReference>
<proteinExistence type="predicted"/>
<sequence>MEGQNEDRSTFSVGAEQILQGTEVESFIRYKSEISNTPGFIQSTPILAEDVVARPYLNDVAMSFHQAGFDLEVVLPWLAALPDEVLLETSNEHLMWKWVEWKSHTTDVSTVSEGTDVIQLQKLGLVLEAAKYLQQQFSFEPWRGRNLHAQMTWWIEEARYTATMVDSIPYPKDDPPPLNQWISSKYFGVPTYYVSQDRQNTFHLHGAAIIDNLLENFIFKRDDNLVLFHATSLRHVSSVLRKIRVDYRLRTTDFSVDRAFYTTTEFNTAFCHAHWRWRGCKAIIVFVLPTNEVKSPEHYLELLDERVWKKVVASCSNGQYSEELKGKSFVQGWLLSNPDDVIKTGMEFGVSRAADVARVNEPPNYQLAVIDDLGAKILDSAAKCVIVLP</sequence>
<dbReference type="AlphaFoldDB" id="A0A433Q603"/>
<gene>
    <name evidence="1" type="ORF">BC938DRAFT_472506</name>
</gene>
<evidence type="ECO:0000313" key="2">
    <source>
        <dbReference type="Proteomes" id="UP000274822"/>
    </source>
</evidence>
<accession>A0A433Q603</accession>
<protein>
    <submittedName>
        <fullName evidence="1">Uncharacterized protein</fullName>
    </submittedName>
</protein>